<evidence type="ECO:0000313" key="2">
    <source>
        <dbReference type="Proteomes" id="UP000515947"/>
    </source>
</evidence>
<dbReference type="Pfam" id="PF11746">
    <property type="entry name" value="DUF3303"/>
    <property type="match status" value="1"/>
</dbReference>
<evidence type="ECO:0000313" key="1">
    <source>
        <dbReference type="EMBL" id="QNN51630.1"/>
    </source>
</evidence>
<gene>
    <name evidence="1" type="ORF">H9L09_13765</name>
</gene>
<evidence type="ECO:0008006" key="3">
    <source>
        <dbReference type="Google" id="ProtNLM"/>
    </source>
</evidence>
<dbReference type="EMBL" id="CP060713">
    <property type="protein sequence ID" value="QNN51630.1"/>
    <property type="molecule type" value="Genomic_DNA"/>
</dbReference>
<keyword evidence="2" id="KW-1185">Reference proteome</keyword>
<protein>
    <recommendedName>
        <fullName evidence="3">DUF3303 domain-containing protein</fullName>
    </recommendedName>
</protein>
<proteinExistence type="predicted"/>
<sequence length="94" mass="10970">MKSLYMTTYRYREGLREDDLRDLTKRFLEVGTSEGVVSHYERLDGRGGYLITETDADSAKTYEVTLRYAPWMDFETVPITTLEDAFPVIQRVYG</sequence>
<dbReference type="RefSeq" id="WP_187577466.1">
    <property type="nucleotide sequence ID" value="NZ_CP060713.1"/>
</dbReference>
<dbReference type="InterPro" id="IPR021734">
    <property type="entry name" value="DUF3303"/>
</dbReference>
<reference evidence="1 2" key="1">
    <citation type="submission" date="2020-08" db="EMBL/GenBank/DDBJ databases">
        <title>Genome sequence of Nocardioides mesophilus KACC 16243T.</title>
        <authorList>
            <person name="Hyun D.-W."/>
            <person name="Bae J.-W."/>
        </authorList>
    </citation>
    <scope>NUCLEOTIDE SEQUENCE [LARGE SCALE GENOMIC DNA]</scope>
    <source>
        <strain evidence="1 2">KACC 16243</strain>
    </source>
</reference>
<organism evidence="1 2">
    <name type="scientific">Nocardioides mesophilus</name>
    <dbReference type="NCBI Taxonomy" id="433659"/>
    <lineage>
        <taxon>Bacteria</taxon>
        <taxon>Bacillati</taxon>
        <taxon>Actinomycetota</taxon>
        <taxon>Actinomycetes</taxon>
        <taxon>Propionibacteriales</taxon>
        <taxon>Nocardioidaceae</taxon>
        <taxon>Nocardioides</taxon>
    </lineage>
</organism>
<dbReference type="Proteomes" id="UP000515947">
    <property type="component" value="Chromosome"/>
</dbReference>
<name>A0A7G9R7Q5_9ACTN</name>
<accession>A0A7G9R7Q5</accession>
<dbReference type="KEGG" id="nmes:H9L09_13765"/>
<dbReference type="AlphaFoldDB" id="A0A7G9R7Q5"/>